<dbReference type="RefSeq" id="WP_354458727.1">
    <property type="nucleotide sequence ID" value="NZ_JBEWSZ010000001.1"/>
</dbReference>
<keyword evidence="5" id="KW-0676">Redox-active center</keyword>
<accession>A0ABV2D9B6</accession>
<dbReference type="Gene3D" id="3.40.30.10">
    <property type="entry name" value="Glutaredoxin"/>
    <property type="match status" value="1"/>
</dbReference>
<dbReference type="SUPFAM" id="SSF52833">
    <property type="entry name" value="Thioredoxin-like"/>
    <property type="match status" value="1"/>
</dbReference>
<reference evidence="8 9" key="1">
    <citation type="submission" date="2024-06" db="EMBL/GenBank/DDBJ databases">
        <authorList>
            <person name="Kim D.-U."/>
        </authorList>
    </citation>
    <scope>NUCLEOTIDE SEQUENCE [LARGE SCALE GENOMIC DNA]</scope>
    <source>
        <strain evidence="8 9">KACC15460</strain>
    </source>
</reference>
<keyword evidence="2 6" id="KW-0732">Signal</keyword>
<comment type="caution">
    <text evidence="8">The sequence shown here is derived from an EMBL/GenBank/DDBJ whole genome shotgun (WGS) entry which is preliminary data.</text>
</comment>
<evidence type="ECO:0000313" key="9">
    <source>
        <dbReference type="Proteomes" id="UP001548832"/>
    </source>
</evidence>
<dbReference type="PANTHER" id="PTHR13887">
    <property type="entry name" value="GLUTATHIONE S-TRANSFERASE KAPPA"/>
    <property type="match status" value="1"/>
</dbReference>
<dbReference type="PANTHER" id="PTHR13887:SF14">
    <property type="entry name" value="DISULFIDE BOND FORMATION PROTEIN D"/>
    <property type="match status" value="1"/>
</dbReference>
<gene>
    <name evidence="8" type="ORF">ABVQ20_06545</name>
</gene>
<dbReference type="EMBL" id="JBEWSZ010000001">
    <property type="protein sequence ID" value="MET2826630.1"/>
    <property type="molecule type" value="Genomic_DNA"/>
</dbReference>
<dbReference type="InterPro" id="IPR006311">
    <property type="entry name" value="TAT_signal"/>
</dbReference>
<evidence type="ECO:0000256" key="4">
    <source>
        <dbReference type="ARBA" id="ARBA00023157"/>
    </source>
</evidence>
<dbReference type="Pfam" id="PF13462">
    <property type="entry name" value="Thioredoxin_4"/>
    <property type="match status" value="1"/>
</dbReference>
<keyword evidence="9" id="KW-1185">Reference proteome</keyword>
<comment type="similarity">
    <text evidence="1">Belongs to the thioredoxin family. DsbA subfamily.</text>
</comment>
<name>A0ABV2D9B6_9HYPH</name>
<proteinExistence type="inferred from homology"/>
<evidence type="ECO:0000256" key="3">
    <source>
        <dbReference type="ARBA" id="ARBA00023002"/>
    </source>
</evidence>
<dbReference type="CDD" id="cd03023">
    <property type="entry name" value="DsbA_Com1_like"/>
    <property type="match status" value="1"/>
</dbReference>
<evidence type="ECO:0000256" key="2">
    <source>
        <dbReference type="ARBA" id="ARBA00022729"/>
    </source>
</evidence>
<dbReference type="PROSITE" id="PS51318">
    <property type="entry name" value="TAT"/>
    <property type="match status" value="1"/>
</dbReference>
<evidence type="ECO:0000259" key="7">
    <source>
        <dbReference type="Pfam" id="PF13462"/>
    </source>
</evidence>
<feature type="chain" id="PRO_5045178309" evidence="6">
    <location>
        <begin position="28"/>
        <end position="198"/>
    </location>
</feature>
<dbReference type="Proteomes" id="UP001548832">
    <property type="component" value="Unassembled WGS sequence"/>
</dbReference>
<evidence type="ECO:0000313" key="8">
    <source>
        <dbReference type="EMBL" id="MET2826630.1"/>
    </source>
</evidence>
<evidence type="ECO:0000256" key="1">
    <source>
        <dbReference type="ARBA" id="ARBA00005791"/>
    </source>
</evidence>
<evidence type="ECO:0000256" key="6">
    <source>
        <dbReference type="SAM" id="SignalP"/>
    </source>
</evidence>
<protein>
    <submittedName>
        <fullName evidence="8">Thioredoxin domain-containing protein</fullName>
    </submittedName>
</protein>
<feature type="domain" description="Thioredoxin-like fold" evidence="7">
    <location>
        <begin position="39"/>
        <end position="192"/>
    </location>
</feature>
<feature type="signal peptide" evidence="6">
    <location>
        <begin position="1"/>
        <end position="27"/>
    </location>
</feature>
<keyword evidence="3" id="KW-0560">Oxidoreductase</keyword>
<dbReference type="InterPro" id="IPR036249">
    <property type="entry name" value="Thioredoxin-like_sf"/>
</dbReference>
<evidence type="ECO:0000256" key="5">
    <source>
        <dbReference type="ARBA" id="ARBA00023284"/>
    </source>
</evidence>
<organism evidence="8 9">
    <name type="scientific">Mesorhizobium shangrilense</name>
    <dbReference type="NCBI Taxonomy" id="460060"/>
    <lineage>
        <taxon>Bacteria</taxon>
        <taxon>Pseudomonadati</taxon>
        <taxon>Pseudomonadota</taxon>
        <taxon>Alphaproteobacteria</taxon>
        <taxon>Hyphomicrobiales</taxon>
        <taxon>Phyllobacteriaceae</taxon>
        <taxon>Mesorhizobium</taxon>
    </lineage>
</organism>
<dbReference type="InterPro" id="IPR012336">
    <property type="entry name" value="Thioredoxin-like_fold"/>
</dbReference>
<sequence length="198" mass="20886">MSEQIHRRAFLKVAASFAVLAPLPAWAGAAQVPFDPAIPALGNPRGNVTIAEFVDYQCPICKLTYVQLKKLLAEDHGIRLVMKDWPIFGDASRDAARMALSAGPHYARAVNALMASGQGLSEHRTNEILASAGVDVTKVRAGLAARQPKIDAVLSRNGAQANAFGLRGTPALVIGGTLYRHGLSVADLKVAVAKARAA</sequence>
<keyword evidence="4" id="KW-1015">Disulfide bond</keyword>